<sequence length="53" mass="6078">MQAKAKKGDFPFAERSLFSAKIMQARAKKGDFLFAERSLFSANVANFKQIWHI</sequence>
<gene>
    <name evidence="1" type="ORF">FIU21_04440</name>
</gene>
<dbReference type="AlphaFoldDB" id="A0A7D4L220"/>
<accession>A0A7D4L220</accession>
<proteinExistence type="predicted"/>
<evidence type="ECO:0000313" key="2">
    <source>
        <dbReference type="Proteomes" id="UP000500843"/>
    </source>
</evidence>
<dbReference type="Proteomes" id="UP000500843">
    <property type="component" value="Chromosome 1"/>
</dbReference>
<reference evidence="1 2" key="1">
    <citation type="submission" date="2020-05" db="EMBL/GenBank/DDBJ databases">
        <title>FDA dAtabase for Regulatory Grade micrObial Sequences (FDA-ARGOS): Supporting development and validation of Infectious Disease Dx tests.</title>
        <authorList>
            <person name="Moreno J."/>
            <person name="Tallon L."/>
            <person name="Sadzewicz L."/>
            <person name="Zhao X."/>
            <person name="Vavikolanu K."/>
            <person name="Mehta A."/>
            <person name="Aluvathingal J."/>
            <person name="Nadendla S."/>
            <person name="Myers T."/>
            <person name="Yan Y."/>
            <person name="Sichtig H."/>
        </authorList>
    </citation>
    <scope>NUCLEOTIDE SEQUENCE [LARGE SCALE GENOMIC DNA]</scope>
    <source>
        <strain evidence="1 2">FDAARGOS_760</strain>
    </source>
</reference>
<dbReference type="RefSeq" id="WP_172891305.1">
    <property type="nucleotide sequence ID" value="NZ_CP054010.1"/>
</dbReference>
<evidence type="ECO:0000313" key="1">
    <source>
        <dbReference type="EMBL" id="QKH88203.1"/>
    </source>
</evidence>
<name>A0A7D4L220_9BACT</name>
<protein>
    <submittedName>
        <fullName evidence="1">Uncharacterized protein</fullName>
    </submittedName>
</protein>
<organism evidence="1 2">
    <name type="scientific">Prevotella melaninogenica</name>
    <dbReference type="NCBI Taxonomy" id="28132"/>
    <lineage>
        <taxon>Bacteria</taxon>
        <taxon>Pseudomonadati</taxon>
        <taxon>Bacteroidota</taxon>
        <taxon>Bacteroidia</taxon>
        <taxon>Bacteroidales</taxon>
        <taxon>Prevotellaceae</taxon>
        <taxon>Prevotella</taxon>
    </lineage>
</organism>
<dbReference type="EMBL" id="CP054010">
    <property type="protein sequence ID" value="QKH88203.1"/>
    <property type="molecule type" value="Genomic_DNA"/>
</dbReference>